<dbReference type="EMBL" id="ML995920">
    <property type="protein sequence ID" value="KAF2764516.1"/>
    <property type="molecule type" value="Genomic_DNA"/>
</dbReference>
<reference evidence="3" key="1">
    <citation type="journal article" date="2020" name="Stud. Mycol.">
        <title>101 Dothideomycetes genomes: a test case for predicting lifestyles and emergence of pathogens.</title>
        <authorList>
            <person name="Haridas S."/>
            <person name="Albert R."/>
            <person name="Binder M."/>
            <person name="Bloem J."/>
            <person name="Labutti K."/>
            <person name="Salamov A."/>
            <person name="Andreopoulos B."/>
            <person name="Baker S."/>
            <person name="Barry K."/>
            <person name="Bills G."/>
            <person name="Bluhm B."/>
            <person name="Cannon C."/>
            <person name="Castanera R."/>
            <person name="Culley D."/>
            <person name="Daum C."/>
            <person name="Ezra D."/>
            <person name="Gonzalez J."/>
            <person name="Henrissat B."/>
            <person name="Kuo A."/>
            <person name="Liang C."/>
            <person name="Lipzen A."/>
            <person name="Lutzoni F."/>
            <person name="Magnuson J."/>
            <person name="Mondo S."/>
            <person name="Nolan M."/>
            <person name="Ohm R."/>
            <person name="Pangilinan J."/>
            <person name="Park H.-J."/>
            <person name="Ramirez L."/>
            <person name="Alfaro M."/>
            <person name="Sun H."/>
            <person name="Tritt A."/>
            <person name="Yoshinaga Y."/>
            <person name="Zwiers L.-H."/>
            <person name="Turgeon B."/>
            <person name="Goodwin S."/>
            <person name="Spatafora J."/>
            <person name="Crous P."/>
            <person name="Grigoriev I."/>
        </authorList>
    </citation>
    <scope>NUCLEOTIDE SEQUENCE</scope>
    <source>
        <strain evidence="3">CBS 116005</strain>
    </source>
</reference>
<evidence type="ECO:0000256" key="1">
    <source>
        <dbReference type="ARBA" id="ARBA00022801"/>
    </source>
</evidence>
<feature type="signal peptide" evidence="2">
    <location>
        <begin position="1"/>
        <end position="21"/>
    </location>
</feature>
<dbReference type="OrthoDB" id="2373480at2759"/>
<dbReference type="PANTHER" id="PTHR34853:SF5">
    <property type="entry name" value="LIP-DOMAIN-CONTAINING PROTEIN-RELATED"/>
    <property type="match status" value="1"/>
</dbReference>
<keyword evidence="4" id="KW-1185">Reference proteome</keyword>
<dbReference type="SUPFAM" id="SSF53474">
    <property type="entry name" value="alpha/beta-Hydrolases"/>
    <property type="match status" value="1"/>
</dbReference>
<dbReference type="PIRSF" id="PIRSF029171">
    <property type="entry name" value="Esterase_LipA"/>
    <property type="match status" value="1"/>
</dbReference>
<evidence type="ECO:0000313" key="3">
    <source>
        <dbReference type="EMBL" id="KAF2764516.1"/>
    </source>
</evidence>
<dbReference type="GO" id="GO:0016042">
    <property type="term" value="P:lipid catabolic process"/>
    <property type="evidence" value="ECO:0007669"/>
    <property type="project" value="UniProtKB-UniRule"/>
</dbReference>
<evidence type="ECO:0000256" key="2">
    <source>
        <dbReference type="PIRNR" id="PIRNR029171"/>
    </source>
</evidence>
<comment type="similarity">
    <text evidence="2">Belongs to the AB hydrolase superfamily. Lipase family.</text>
</comment>
<dbReference type="InterPro" id="IPR005152">
    <property type="entry name" value="Lipase_secreted"/>
</dbReference>
<organism evidence="3 4">
    <name type="scientific">Teratosphaeria nubilosa</name>
    <dbReference type="NCBI Taxonomy" id="161662"/>
    <lineage>
        <taxon>Eukaryota</taxon>
        <taxon>Fungi</taxon>
        <taxon>Dikarya</taxon>
        <taxon>Ascomycota</taxon>
        <taxon>Pezizomycotina</taxon>
        <taxon>Dothideomycetes</taxon>
        <taxon>Dothideomycetidae</taxon>
        <taxon>Mycosphaerellales</taxon>
        <taxon>Teratosphaeriaceae</taxon>
        <taxon>Teratosphaeria</taxon>
    </lineage>
</organism>
<name>A0A6G1KV61_9PEZI</name>
<dbReference type="InterPro" id="IPR029058">
    <property type="entry name" value="AB_hydrolase_fold"/>
</dbReference>
<dbReference type="Pfam" id="PF03583">
    <property type="entry name" value="LIP"/>
    <property type="match status" value="1"/>
</dbReference>
<gene>
    <name evidence="3" type="ORF">EJ03DRAFT_346221</name>
</gene>
<accession>A0A6G1KV61</accession>
<evidence type="ECO:0000313" key="4">
    <source>
        <dbReference type="Proteomes" id="UP000799436"/>
    </source>
</evidence>
<protein>
    <submittedName>
        <fullName evidence="3">LIP-domain-containing protein</fullName>
    </submittedName>
</protein>
<dbReference type="PANTHER" id="PTHR34853">
    <property type="match status" value="1"/>
</dbReference>
<keyword evidence="1" id="KW-0378">Hydrolase</keyword>
<dbReference type="GO" id="GO:0004806">
    <property type="term" value="F:triacylglycerol lipase activity"/>
    <property type="evidence" value="ECO:0007669"/>
    <property type="project" value="UniProtKB-UniRule"/>
</dbReference>
<dbReference type="AlphaFoldDB" id="A0A6G1KV61"/>
<keyword evidence="2" id="KW-0732">Signal</keyword>
<proteinExistence type="inferred from homology"/>
<dbReference type="Proteomes" id="UP000799436">
    <property type="component" value="Unassembled WGS sequence"/>
</dbReference>
<feature type="chain" id="PRO_5026416017" evidence="2">
    <location>
        <begin position="22"/>
        <end position="436"/>
    </location>
</feature>
<dbReference type="Gene3D" id="1.10.260.130">
    <property type="match status" value="1"/>
</dbReference>
<sequence>MNPSALALALAAMLMAQSAAGARNAAVLLPSNDPALQFYDQPADISSYQPGDVIRTRQVGAELSGLVHGVPSISVTAFHQMLYRTTNTNGEAIAAMTSIFVPKNAHPNALLSYQCSYDTANVDYVPSYGFQAGANVTEIDDIIFKGWYVVTADYEGLNSQFTDGLVSGYATLDAVRVALGTTSITGLDAKPVLTAWGYSGGTIPTEWAAELQASYAPELDFSGIAIGGVIANLTASIIDIGNGGHFSGLSFSGITGLSRAYPDLAASVDRHLIPSKAAEFRKIGNASQSDASDMGKGKKVWDYFDIGEAMVRDPAFQFAATRSGIMGQHGPPKGPLYVYHAQGDEVCPIADVTNLVDKYCKAGATIQYEINTSGGHVEEALAGSAGAFEWLEDRMRGKAVSNPGKCTTKKVKVSVLSWDVVQAFGSEMAAVFSDIF</sequence>
<dbReference type="Gene3D" id="3.40.50.1820">
    <property type="entry name" value="alpha/beta hydrolase"/>
    <property type="match status" value="1"/>
</dbReference>